<dbReference type="Pfam" id="PF04153">
    <property type="entry name" value="NOT2_3_5_C"/>
    <property type="match status" value="1"/>
</dbReference>
<reference evidence="6 7" key="1">
    <citation type="journal article" date="2011" name="Science">
        <title>Comparative functional genomics of the fission yeasts.</title>
        <authorList>
            <person name="Rhind N."/>
            <person name="Chen Z."/>
            <person name="Yassour M."/>
            <person name="Thompson D.A."/>
            <person name="Haas B.J."/>
            <person name="Habib N."/>
            <person name="Wapinski I."/>
            <person name="Roy S."/>
            <person name="Lin M.F."/>
            <person name="Heiman D.I."/>
            <person name="Young S.K."/>
            <person name="Furuya K."/>
            <person name="Guo Y."/>
            <person name="Pidoux A."/>
            <person name="Chen H.M."/>
            <person name="Robbertse B."/>
            <person name="Goldberg J.M."/>
            <person name="Aoki K."/>
            <person name="Bayne E.H."/>
            <person name="Berlin A.M."/>
            <person name="Desjardins C.A."/>
            <person name="Dobbs E."/>
            <person name="Dukaj L."/>
            <person name="Fan L."/>
            <person name="FitzGerald M.G."/>
            <person name="French C."/>
            <person name="Gujja S."/>
            <person name="Hansen K."/>
            <person name="Keifenheim D."/>
            <person name="Levin J.Z."/>
            <person name="Mosher R.A."/>
            <person name="Mueller C.A."/>
            <person name="Pfiffner J."/>
            <person name="Priest M."/>
            <person name="Russ C."/>
            <person name="Smialowska A."/>
            <person name="Swoboda P."/>
            <person name="Sykes S.M."/>
            <person name="Vaughn M."/>
            <person name="Vengrova S."/>
            <person name="Yoder R."/>
            <person name="Zeng Q."/>
            <person name="Allshire R."/>
            <person name="Baulcombe D."/>
            <person name="Birren B.W."/>
            <person name="Brown W."/>
            <person name="Ekwall K."/>
            <person name="Kellis M."/>
            <person name="Leatherwood J."/>
            <person name="Levin H."/>
            <person name="Margalit H."/>
            <person name="Martienssen R."/>
            <person name="Nieduszynski C.A."/>
            <person name="Spatafora J.W."/>
            <person name="Friedman N."/>
            <person name="Dalgaard J.Z."/>
            <person name="Baumann P."/>
            <person name="Niki H."/>
            <person name="Regev A."/>
            <person name="Nusbaum C."/>
        </authorList>
    </citation>
    <scope>NUCLEOTIDE SEQUENCE [LARGE SCALE GENOMIC DNA]</scope>
    <source>
        <strain evidence="7">yFS286</strain>
    </source>
</reference>
<sequence>MSLSSRLSSLQLNGNDDLKPSYNSMNANPNEKPNSSGTIGPSASQSSSTIADFGTNGLFSSSIHSANDSHAPHRNGSTVDVNSHKNKLLGVITGKSGSTSPSFSDATETKDLKLSENTDSSGPLDESAKAYSLESLLPIIRMEDTDLCMLQLGCDLSALGFDLAPVEEDRLISTNMSSPWAELNTKKPISEPPFKLPECYKSVDPPSQLSKIIQFSDETLFYIFYTKPQDILQEAAAQELTNRNWRFHKEFRVWLTPVPGTKPLQRTPQFERGYYMIFDPVHWKRIRKDFLLMYAALEDRTQNAIPT</sequence>
<evidence type="ECO:0000256" key="3">
    <source>
        <dbReference type="ARBA" id="ARBA00023163"/>
    </source>
</evidence>
<dbReference type="InterPro" id="IPR038635">
    <property type="entry name" value="CCR4-NOT_su2/3/5_C_sf"/>
</dbReference>
<feature type="compositionally biased region" description="Basic and acidic residues" evidence="4">
    <location>
        <begin position="107"/>
        <end position="116"/>
    </location>
</feature>
<feature type="compositionally biased region" description="Polar residues" evidence="4">
    <location>
        <begin position="95"/>
        <end position="106"/>
    </location>
</feature>
<keyword evidence="7" id="KW-1185">Reference proteome</keyword>
<dbReference type="EMBL" id="KE503207">
    <property type="protein sequence ID" value="EPX71862.1"/>
    <property type="molecule type" value="Genomic_DNA"/>
</dbReference>
<feature type="domain" description="NOT2/NOT3/NOT5 C-terminal" evidence="5">
    <location>
        <begin position="175"/>
        <end position="297"/>
    </location>
</feature>
<dbReference type="HOGENOM" id="CLU_906605_0_0_1"/>
<evidence type="ECO:0000313" key="7">
    <source>
        <dbReference type="Proteomes" id="UP000016088"/>
    </source>
</evidence>
<protein>
    <submittedName>
        <fullName evidence="6">CCR4-Not complex subunit Not2</fullName>
    </submittedName>
</protein>
<feature type="compositionally biased region" description="Polar residues" evidence="4">
    <location>
        <begin position="21"/>
        <end position="50"/>
    </location>
</feature>
<dbReference type="Proteomes" id="UP000016088">
    <property type="component" value="Unassembled WGS sequence"/>
</dbReference>
<gene>
    <name evidence="6" type="ORF">SOCG_03798</name>
</gene>
<dbReference type="InterPro" id="IPR040168">
    <property type="entry name" value="Not2/3/5"/>
</dbReference>
<proteinExistence type="inferred from homology"/>
<dbReference type="InterPro" id="IPR007282">
    <property type="entry name" value="NOT2/3/5_C"/>
</dbReference>
<feature type="region of interest" description="Disordered" evidence="4">
    <location>
        <begin position="64"/>
        <end position="83"/>
    </location>
</feature>
<dbReference type="OMA" id="FERGYYM"/>
<feature type="region of interest" description="Disordered" evidence="4">
    <location>
        <begin position="91"/>
        <end position="126"/>
    </location>
</feature>
<accession>S9PV44</accession>
<feature type="compositionally biased region" description="Low complexity" evidence="4">
    <location>
        <begin position="1"/>
        <end position="12"/>
    </location>
</feature>
<dbReference type="AlphaFoldDB" id="S9PV44"/>
<evidence type="ECO:0000313" key="6">
    <source>
        <dbReference type="EMBL" id="EPX71862.1"/>
    </source>
</evidence>
<dbReference type="OrthoDB" id="25391at2759"/>
<evidence type="ECO:0000256" key="2">
    <source>
        <dbReference type="ARBA" id="ARBA00023015"/>
    </source>
</evidence>
<feature type="region of interest" description="Disordered" evidence="4">
    <location>
        <begin position="1"/>
        <end position="51"/>
    </location>
</feature>
<name>S9PV44_SCHOY</name>
<dbReference type="GO" id="GO:0030015">
    <property type="term" value="C:CCR4-NOT core complex"/>
    <property type="evidence" value="ECO:0007669"/>
    <property type="project" value="EnsemblFungi"/>
</dbReference>
<comment type="similarity">
    <text evidence="1">Belongs to the CNOT2/3/5 family.</text>
</comment>
<evidence type="ECO:0000259" key="5">
    <source>
        <dbReference type="Pfam" id="PF04153"/>
    </source>
</evidence>
<dbReference type="VEuPathDB" id="FungiDB:SOCG_03798"/>
<dbReference type="GeneID" id="25032766"/>
<evidence type="ECO:0000256" key="4">
    <source>
        <dbReference type="SAM" id="MobiDB-lite"/>
    </source>
</evidence>
<organism evidence="6 7">
    <name type="scientific">Schizosaccharomyces octosporus (strain yFS286)</name>
    <name type="common">Fission yeast</name>
    <name type="synonym">Octosporomyces octosporus</name>
    <dbReference type="NCBI Taxonomy" id="483514"/>
    <lineage>
        <taxon>Eukaryota</taxon>
        <taxon>Fungi</taxon>
        <taxon>Dikarya</taxon>
        <taxon>Ascomycota</taxon>
        <taxon>Taphrinomycotina</taxon>
        <taxon>Schizosaccharomycetes</taxon>
        <taxon>Schizosaccharomycetales</taxon>
        <taxon>Schizosaccharomycetaceae</taxon>
        <taxon>Schizosaccharomyces</taxon>
    </lineage>
</organism>
<dbReference type="Gene3D" id="2.30.30.1020">
    <property type="entry name" value="CCR4-NOT complex subunit 2/3/5, C-terminal domain"/>
    <property type="match status" value="1"/>
</dbReference>
<keyword evidence="2" id="KW-0805">Transcription regulation</keyword>
<dbReference type="PANTHER" id="PTHR23326">
    <property type="entry name" value="CCR4 NOT-RELATED"/>
    <property type="match status" value="1"/>
</dbReference>
<dbReference type="RefSeq" id="XP_013019162.1">
    <property type="nucleotide sequence ID" value="XM_013163708.1"/>
</dbReference>
<dbReference type="GO" id="GO:0006355">
    <property type="term" value="P:regulation of DNA-templated transcription"/>
    <property type="evidence" value="ECO:0007669"/>
    <property type="project" value="InterPro"/>
</dbReference>
<evidence type="ECO:0000256" key="1">
    <source>
        <dbReference type="ARBA" id="ARBA00007682"/>
    </source>
</evidence>
<dbReference type="GO" id="GO:0000289">
    <property type="term" value="P:nuclear-transcribed mRNA poly(A) tail shortening"/>
    <property type="evidence" value="ECO:0007669"/>
    <property type="project" value="EnsemblFungi"/>
</dbReference>
<dbReference type="eggNOG" id="KOG2151">
    <property type="taxonomic scope" value="Eukaryota"/>
</dbReference>
<keyword evidence="3" id="KW-0804">Transcription</keyword>